<organism evidence="3 5">
    <name type="scientific">Mesorhabditis spiculigera</name>
    <dbReference type="NCBI Taxonomy" id="96644"/>
    <lineage>
        <taxon>Eukaryota</taxon>
        <taxon>Metazoa</taxon>
        <taxon>Ecdysozoa</taxon>
        <taxon>Nematoda</taxon>
        <taxon>Chromadorea</taxon>
        <taxon>Rhabditida</taxon>
        <taxon>Rhabditina</taxon>
        <taxon>Rhabditomorpha</taxon>
        <taxon>Rhabditoidea</taxon>
        <taxon>Rhabditidae</taxon>
        <taxon>Mesorhabditinae</taxon>
        <taxon>Mesorhabditis</taxon>
    </lineage>
</organism>
<dbReference type="InterPro" id="IPR002413">
    <property type="entry name" value="V5_allergen-like"/>
</dbReference>
<dbReference type="PANTHER" id="PTHR10334">
    <property type="entry name" value="CYSTEINE-RICH SECRETORY PROTEIN-RELATED"/>
    <property type="match status" value="1"/>
</dbReference>
<dbReference type="SMART" id="SM00198">
    <property type="entry name" value="SCP"/>
    <property type="match status" value="2"/>
</dbReference>
<dbReference type="Pfam" id="PF00188">
    <property type="entry name" value="CAP"/>
    <property type="match status" value="2"/>
</dbReference>
<dbReference type="Gene3D" id="3.40.33.10">
    <property type="entry name" value="CAP"/>
    <property type="match status" value="4"/>
</dbReference>
<evidence type="ECO:0000313" key="5">
    <source>
        <dbReference type="Proteomes" id="UP001177023"/>
    </source>
</evidence>
<feature type="domain" description="SCP" evidence="2">
    <location>
        <begin position="686"/>
        <end position="841"/>
    </location>
</feature>
<keyword evidence="5" id="KW-1185">Reference proteome</keyword>
<dbReference type="InterPro" id="IPR014044">
    <property type="entry name" value="CAP_dom"/>
</dbReference>
<dbReference type="InterPro" id="IPR035940">
    <property type="entry name" value="CAP_sf"/>
</dbReference>
<dbReference type="PRINTS" id="PR00838">
    <property type="entry name" value="V5ALLERGEN"/>
</dbReference>
<accession>A0AA36CAG5</accession>
<dbReference type="Proteomes" id="UP001177023">
    <property type="component" value="Unassembled WGS sequence"/>
</dbReference>
<evidence type="ECO:0000313" key="3">
    <source>
        <dbReference type="EMBL" id="CAJ0564732.1"/>
    </source>
</evidence>
<keyword evidence="1" id="KW-0732">Signal</keyword>
<protein>
    <recommendedName>
        <fullName evidence="2">SCP domain-containing protein</fullName>
    </recommendedName>
</protein>
<comment type="caution">
    <text evidence="3">The sequence shown here is derived from an EMBL/GenBank/DDBJ whole genome shotgun (WGS) entry which is preliminary data.</text>
</comment>
<proteinExistence type="predicted"/>
<feature type="chain" id="PRO_5041630160" description="SCP domain-containing protein" evidence="1">
    <location>
        <begin position="19"/>
        <end position="872"/>
    </location>
</feature>
<evidence type="ECO:0000313" key="4">
    <source>
        <dbReference type="EMBL" id="CAJ0584655.1"/>
    </source>
</evidence>
<dbReference type="PROSITE" id="PS01010">
    <property type="entry name" value="CRISP_2"/>
    <property type="match status" value="2"/>
</dbReference>
<gene>
    <name evidence="4" type="ORF">MSPICULIGERA_LOCUS22701</name>
    <name evidence="3" type="ORF">MSPICULIGERA_LOCUS3404</name>
</gene>
<reference evidence="3" key="1">
    <citation type="submission" date="2023-06" db="EMBL/GenBank/DDBJ databases">
        <authorList>
            <person name="Delattre M."/>
        </authorList>
    </citation>
    <scope>NUCLEOTIDE SEQUENCE</scope>
    <source>
        <strain evidence="3">AF72</strain>
    </source>
</reference>
<dbReference type="InterPro" id="IPR018244">
    <property type="entry name" value="Allrgn_V5/Tpx1_CS"/>
</dbReference>
<dbReference type="InterPro" id="IPR001283">
    <property type="entry name" value="CRISP-related"/>
</dbReference>
<evidence type="ECO:0000256" key="1">
    <source>
        <dbReference type="SAM" id="SignalP"/>
    </source>
</evidence>
<dbReference type="GO" id="GO:0005576">
    <property type="term" value="C:extracellular region"/>
    <property type="evidence" value="ECO:0007669"/>
    <property type="project" value="InterPro"/>
</dbReference>
<name>A0AA36CAG5_9BILA</name>
<dbReference type="CDD" id="cd05380">
    <property type="entry name" value="CAP_euk"/>
    <property type="match status" value="3"/>
</dbReference>
<dbReference type="EMBL" id="CATQJA010002699">
    <property type="protein sequence ID" value="CAJ0584655.1"/>
    <property type="molecule type" value="Genomic_DNA"/>
</dbReference>
<feature type="non-terminal residue" evidence="3">
    <location>
        <position position="872"/>
    </location>
</feature>
<feature type="domain" description="SCP" evidence="2">
    <location>
        <begin position="243"/>
        <end position="398"/>
    </location>
</feature>
<dbReference type="EMBL" id="CATQJA010000905">
    <property type="protein sequence ID" value="CAJ0564732.1"/>
    <property type="molecule type" value="Genomic_DNA"/>
</dbReference>
<dbReference type="PROSITE" id="PS01009">
    <property type="entry name" value="CRISP_1"/>
    <property type="match status" value="2"/>
</dbReference>
<dbReference type="AlphaFoldDB" id="A0AA36CAG5"/>
<feature type="signal peptide" evidence="1">
    <location>
        <begin position="1"/>
        <end position="18"/>
    </location>
</feature>
<sequence length="872" mass="93243">MSRRLLPYLAGLVITTFAATPTHDTSCRSDVINDFRWTAVNNINMYRQLLANGTAPNKCGTLPGAKNMYKIWYDCSLEDIAYQFTSTCGNGGAWPSNAIAISGATTSLMTSAQAVSQLVSLMSGHLKQATTTGVGADVKIASGITDWSNYATGARTRVGCSYKMDCPAALGLPYGYYIACVFDTSAASTGDAAYQIGDKCAADSDCTLNAGSTCETATGLCQFRYTDSGANTQCPGTPASLTDAQRTLVLQWHNQLRSSLAKGNEPDGAGGNAPPAKRMTKMTYSCVAEKTAHEWGAQCNYAHSTNRNNTGENLYMTSDNAQDPAAALTAASQLWWKELVQYGVGPDVNLTDAVWAKGVGHYTQMAWQETTQVGCGWIHCPTFTYVVCQYKPAGNYMYQLIYEPGPACQTDADCGKGLLVQEGRLAAGVQSRELGPTEPEDLKMSSLLLPYLSAFVLSAAATLSNEMNCRAQVTDQFRYTALNNINMYRQLLANGTAPNKCGTLPAAKNMYKIWYDCSLEDIAYQFTSTCGNGGAWPSNAVAISGMSSGPIPASSAPGSLLTLMTGHIKLAQTNGLAADVKVTAAVANWAHYATGSRTRVGCSYRMDCNTTNPTYPYGYYMACVFDASAAATGDAAYQVGAKCVIDSDCTSFVGSTCDAATGLCQYKYTDSGANTQCPGTPASLTDAQRNLVLQWHNQLRSSLAKGNEPDGAGGNAPPAKRMTKMTYSCVAEKTAHEWGAQCNYAHSTNRNNTGENLYMSSDNAQDPAAALTAASQLWWKELVQYGVGPEVNLTDAVWARGVGHYTQMAWQETTQVGCGWIHCPTFTYVVCQYKPAGNYMYQLIYEPGPACQTNADCGSGRTCIVAEGLCQV</sequence>
<dbReference type="PRINTS" id="PR00837">
    <property type="entry name" value="V5TPXLIKE"/>
</dbReference>
<dbReference type="SUPFAM" id="SSF55797">
    <property type="entry name" value="PR-1-like"/>
    <property type="match status" value="4"/>
</dbReference>
<evidence type="ECO:0000259" key="2">
    <source>
        <dbReference type="SMART" id="SM00198"/>
    </source>
</evidence>